<protein>
    <submittedName>
        <fullName evidence="2">Mediator of RNA polymerase II transcription subunit</fullName>
    </submittedName>
</protein>
<reference evidence="2" key="2">
    <citation type="journal article" date="2024" name="Plant">
        <title>Genomic evolution and insights into agronomic trait innovations of Sesamum species.</title>
        <authorList>
            <person name="Miao H."/>
            <person name="Wang L."/>
            <person name="Qu L."/>
            <person name="Liu H."/>
            <person name="Sun Y."/>
            <person name="Le M."/>
            <person name="Wang Q."/>
            <person name="Wei S."/>
            <person name="Zheng Y."/>
            <person name="Lin W."/>
            <person name="Duan Y."/>
            <person name="Cao H."/>
            <person name="Xiong S."/>
            <person name="Wang X."/>
            <person name="Wei L."/>
            <person name="Li C."/>
            <person name="Ma Q."/>
            <person name="Ju M."/>
            <person name="Zhao R."/>
            <person name="Li G."/>
            <person name="Mu C."/>
            <person name="Tian Q."/>
            <person name="Mei H."/>
            <person name="Zhang T."/>
            <person name="Gao T."/>
            <person name="Zhang H."/>
        </authorList>
    </citation>
    <scope>NUCLEOTIDE SEQUENCE</scope>
    <source>
        <strain evidence="2">G02</strain>
    </source>
</reference>
<dbReference type="InterPro" id="IPR013947">
    <property type="entry name" value="Mediator_Med14"/>
</dbReference>
<dbReference type="GO" id="GO:0070847">
    <property type="term" value="C:core mediator complex"/>
    <property type="evidence" value="ECO:0007669"/>
    <property type="project" value="TreeGrafter"/>
</dbReference>
<proteinExistence type="predicted"/>
<dbReference type="GO" id="GO:0003712">
    <property type="term" value="F:transcription coregulator activity"/>
    <property type="evidence" value="ECO:0007669"/>
    <property type="project" value="InterPro"/>
</dbReference>
<evidence type="ECO:0000313" key="2">
    <source>
        <dbReference type="EMBL" id="KAL0335523.1"/>
    </source>
</evidence>
<sequence>MEALDIPYVERSWPEKCILKPVVPPSFSRDEKSVLKLKLLDLCFGSGVLVVEWSRIKRAAEYMFLLTATLRNGLLIDEANMDKDQYEIEINRIVKLNSFIAYPKKKLTMEDWLPLEFLEDFINGGEVASLLDCIRLTAGPLHALAAATRPARAAPVSGVPGITTSISSTLKQTGYVPSQGLSSNSNTNTTQASSGPGGNPGVPAASGPIGTHNSPTAAVLAAAAAAAAGRGVLALFPLICGVLLEIKSGCNSYTSKSWSPTGGSLPCPQFRPFIMEHVAQELNGIDSNFQSQPCKYWCNARTGNAIAALNRIGNALPGQSNLPMVNPLRRTPGSGVPAHVRGELNTAIIGLGDDGGYVEDGFLLWRLKRSLGVFSSIWSSLAICTITGLLKEILGSILKDNEGAFVEFGSRAASLTLLCWVRSRYPLHHSKSALCLQ</sequence>
<dbReference type="AlphaFoldDB" id="A0AAW2MX74"/>
<name>A0AAW2MX74_SESRA</name>
<dbReference type="PANTHER" id="PTHR12809:SF2">
    <property type="entry name" value="MEDIATOR OF RNA POLYMERASE II TRANSCRIPTION SUBUNIT 14"/>
    <property type="match status" value="1"/>
</dbReference>
<accession>A0AAW2MX74</accession>
<gene>
    <name evidence="2" type="ORF">Sradi_4764200</name>
</gene>
<dbReference type="GO" id="GO:0006357">
    <property type="term" value="P:regulation of transcription by RNA polymerase II"/>
    <property type="evidence" value="ECO:0007669"/>
    <property type="project" value="InterPro"/>
</dbReference>
<reference evidence="2" key="1">
    <citation type="submission" date="2020-06" db="EMBL/GenBank/DDBJ databases">
        <authorList>
            <person name="Li T."/>
            <person name="Hu X."/>
            <person name="Zhang T."/>
            <person name="Song X."/>
            <person name="Zhang H."/>
            <person name="Dai N."/>
            <person name="Sheng W."/>
            <person name="Hou X."/>
            <person name="Wei L."/>
        </authorList>
    </citation>
    <scope>NUCLEOTIDE SEQUENCE</scope>
    <source>
        <strain evidence="2">G02</strain>
        <tissue evidence="2">Leaf</tissue>
    </source>
</reference>
<organism evidence="2">
    <name type="scientific">Sesamum radiatum</name>
    <name type="common">Black benniseed</name>
    <dbReference type="NCBI Taxonomy" id="300843"/>
    <lineage>
        <taxon>Eukaryota</taxon>
        <taxon>Viridiplantae</taxon>
        <taxon>Streptophyta</taxon>
        <taxon>Embryophyta</taxon>
        <taxon>Tracheophyta</taxon>
        <taxon>Spermatophyta</taxon>
        <taxon>Magnoliopsida</taxon>
        <taxon>eudicotyledons</taxon>
        <taxon>Gunneridae</taxon>
        <taxon>Pentapetalae</taxon>
        <taxon>asterids</taxon>
        <taxon>lamiids</taxon>
        <taxon>Lamiales</taxon>
        <taxon>Pedaliaceae</taxon>
        <taxon>Sesamum</taxon>
    </lineage>
</organism>
<dbReference type="PANTHER" id="PTHR12809">
    <property type="entry name" value="MEDIATOR COMPLEX SUBUNIT"/>
    <property type="match status" value="1"/>
</dbReference>
<comment type="caution">
    <text evidence="2">The sequence shown here is derived from an EMBL/GenBank/DDBJ whole genome shotgun (WGS) entry which is preliminary data.</text>
</comment>
<feature type="region of interest" description="Disordered" evidence="1">
    <location>
        <begin position="176"/>
        <end position="209"/>
    </location>
</feature>
<evidence type="ECO:0000256" key="1">
    <source>
        <dbReference type="SAM" id="MobiDB-lite"/>
    </source>
</evidence>
<dbReference type="GO" id="GO:0016592">
    <property type="term" value="C:mediator complex"/>
    <property type="evidence" value="ECO:0007669"/>
    <property type="project" value="InterPro"/>
</dbReference>
<dbReference type="EMBL" id="JACGWJ010000021">
    <property type="protein sequence ID" value="KAL0335523.1"/>
    <property type="molecule type" value="Genomic_DNA"/>
</dbReference>